<dbReference type="AlphaFoldDB" id="A0A6J7R9Y9"/>
<gene>
    <name evidence="2" type="ORF">UFOPK3992_01971</name>
</gene>
<protein>
    <submittedName>
        <fullName evidence="2">Unannotated protein</fullName>
    </submittedName>
</protein>
<name>A0A6J7R9Y9_9ZZZZ</name>
<evidence type="ECO:0000313" key="2">
    <source>
        <dbReference type="EMBL" id="CAB5025592.1"/>
    </source>
</evidence>
<reference evidence="2" key="1">
    <citation type="submission" date="2020-05" db="EMBL/GenBank/DDBJ databases">
        <authorList>
            <person name="Chiriac C."/>
            <person name="Salcher M."/>
            <person name="Ghai R."/>
            <person name="Kavagutti S V."/>
        </authorList>
    </citation>
    <scope>NUCLEOTIDE SEQUENCE</scope>
</reference>
<evidence type="ECO:0000256" key="1">
    <source>
        <dbReference type="SAM" id="MobiDB-lite"/>
    </source>
</evidence>
<accession>A0A6J7R9Y9</accession>
<proteinExistence type="predicted"/>
<sequence>MRIDPPPSFACAMGTTPAATSAAEPPLDPPADRPRCQGLRVAPKRVDSVLAVSPNSGRVVLAMGDTPKPRNWATHGELATAGLLGIAHEPSVVT</sequence>
<dbReference type="EMBL" id="CAFBOZ010000360">
    <property type="protein sequence ID" value="CAB5025592.1"/>
    <property type="molecule type" value="Genomic_DNA"/>
</dbReference>
<feature type="compositionally biased region" description="Low complexity" evidence="1">
    <location>
        <begin position="15"/>
        <end position="25"/>
    </location>
</feature>
<feature type="region of interest" description="Disordered" evidence="1">
    <location>
        <begin position="1"/>
        <end position="36"/>
    </location>
</feature>
<organism evidence="2">
    <name type="scientific">freshwater metagenome</name>
    <dbReference type="NCBI Taxonomy" id="449393"/>
    <lineage>
        <taxon>unclassified sequences</taxon>
        <taxon>metagenomes</taxon>
        <taxon>ecological metagenomes</taxon>
    </lineage>
</organism>